<dbReference type="PRINTS" id="PR01036">
    <property type="entry name" value="TCRTETB"/>
</dbReference>
<feature type="transmembrane region" description="Helical" evidence="5">
    <location>
        <begin position="47"/>
        <end position="70"/>
    </location>
</feature>
<dbReference type="CDD" id="cd17321">
    <property type="entry name" value="MFS_MMR_MDR_like"/>
    <property type="match status" value="1"/>
</dbReference>
<evidence type="ECO:0000256" key="5">
    <source>
        <dbReference type="SAM" id="Phobius"/>
    </source>
</evidence>
<feature type="chain" id="PRO_5045430385" evidence="6">
    <location>
        <begin position="38"/>
        <end position="517"/>
    </location>
</feature>
<dbReference type="PROSITE" id="PS00216">
    <property type="entry name" value="SUGAR_TRANSPORT_1"/>
    <property type="match status" value="1"/>
</dbReference>
<feature type="transmembrane region" description="Helical" evidence="5">
    <location>
        <begin position="111"/>
        <end position="129"/>
    </location>
</feature>
<comment type="subcellular location">
    <subcellularLocation>
        <location evidence="1">Membrane</location>
        <topology evidence="1">Multi-pass membrane protein</topology>
    </subcellularLocation>
</comment>
<sequence>MDHPHPAGPARRRLAILAAVCLAALALPLSFSGGAVATPAIGRDLGGSAVALRWITNAFMLTFGSLLMAAGTLADRYGRKRLFALGTAAFALCSLALGLAPSLWAVDLLRAAQGVAAAAALAGGTAALAQEFDGPARTRAFSLLGTTFGIGLAFGPVLAGWLIHTVGWRAIFLSSAAAGALALAVGVPRLRESRDPHAGGLDRAGTATFTGALSCFTFGLIQAPESGWSSPLVIGLLGAAALLAAAFVAVERRAPRPMLDLSLFRYARFVGVQVLPIATCYGYIVLLVLLPLRLIGVEGFDEIDAGWMMLALSGPMLVVPLAAAALTRWLAPGILCGLGLLLAAGGLWWLSLALRAGAGPAALAPLLLIGLGTALPWGLMDGLSVSVVPKERAGMATGIFSTTRVAGEGIALAVVSAVLAALTQQRLLAGMPAADAGRTAYDAAQAAAQLAAGDFAHAAAWLPSVAGATLRQGYADAFGLLLRGLAVVTALCAIAVFVFLSGRERSAPDAAGAATAP</sequence>
<accession>A0ABN4TC65</accession>
<feature type="transmembrane region" description="Helical" evidence="5">
    <location>
        <begin position="480"/>
        <end position="500"/>
    </location>
</feature>
<feature type="transmembrane region" description="Helical" evidence="5">
    <location>
        <begin position="228"/>
        <end position="250"/>
    </location>
</feature>
<reference evidence="8 9" key="1">
    <citation type="submission" date="2016-10" db="EMBL/GenBank/DDBJ databases">
        <title>Complete genome sequences of three Cupriavidus strains isolated from various Malaysian environments.</title>
        <authorList>
            <person name="Abdullah A.A.-A."/>
            <person name="Shafie N.A.H."/>
            <person name="Lau N.S."/>
        </authorList>
    </citation>
    <scope>NUCLEOTIDE SEQUENCE [LARGE SCALE GENOMIC DNA]</scope>
    <source>
        <strain evidence="8 9">USMAA1020</strain>
    </source>
</reference>
<feature type="transmembrane region" description="Helical" evidence="5">
    <location>
        <begin position="270"/>
        <end position="295"/>
    </location>
</feature>
<keyword evidence="3 5" id="KW-1133">Transmembrane helix</keyword>
<feature type="transmembrane region" description="Helical" evidence="5">
    <location>
        <begin position="405"/>
        <end position="422"/>
    </location>
</feature>
<dbReference type="InterPro" id="IPR011701">
    <property type="entry name" value="MFS"/>
</dbReference>
<keyword evidence="4 5" id="KW-0472">Membrane</keyword>
<evidence type="ECO:0000313" key="8">
    <source>
        <dbReference type="EMBL" id="AOZ04717.1"/>
    </source>
</evidence>
<keyword evidence="9" id="KW-1185">Reference proteome</keyword>
<dbReference type="EMBL" id="CP017754">
    <property type="protein sequence ID" value="AOZ04717.1"/>
    <property type="molecule type" value="Genomic_DNA"/>
</dbReference>
<feature type="signal peptide" evidence="6">
    <location>
        <begin position="1"/>
        <end position="37"/>
    </location>
</feature>
<dbReference type="PROSITE" id="PS51318">
    <property type="entry name" value="TAT"/>
    <property type="match status" value="1"/>
</dbReference>
<evidence type="ECO:0000256" key="4">
    <source>
        <dbReference type="ARBA" id="ARBA00023136"/>
    </source>
</evidence>
<dbReference type="Gene3D" id="1.20.1250.20">
    <property type="entry name" value="MFS general substrate transporter like domains"/>
    <property type="match status" value="2"/>
</dbReference>
<keyword evidence="2 5" id="KW-0812">Transmembrane</keyword>
<keyword evidence="6" id="KW-0732">Signal</keyword>
<feature type="transmembrane region" description="Helical" evidence="5">
    <location>
        <begin position="170"/>
        <end position="188"/>
    </location>
</feature>
<gene>
    <name evidence="8" type="ORF">BKK80_01850</name>
</gene>
<feature type="transmembrane region" description="Helical" evidence="5">
    <location>
        <begin position="362"/>
        <end position="384"/>
    </location>
</feature>
<dbReference type="InterPro" id="IPR036259">
    <property type="entry name" value="MFS_trans_sf"/>
</dbReference>
<protein>
    <submittedName>
        <fullName evidence="8">MFS transporter</fullName>
    </submittedName>
</protein>
<dbReference type="RefSeq" id="WP_071068528.1">
    <property type="nucleotide sequence ID" value="NZ_CP017754.1"/>
</dbReference>
<evidence type="ECO:0000256" key="1">
    <source>
        <dbReference type="ARBA" id="ARBA00004141"/>
    </source>
</evidence>
<feature type="transmembrane region" description="Helical" evidence="5">
    <location>
        <begin position="200"/>
        <end position="222"/>
    </location>
</feature>
<dbReference type="PANTHER" id="PTHR42718:SF49">
    <property type="entry name" value="EXPORT PROTEIN"/>
    <property type="match status" value="1"/>
</dbReference>
<evidence type="ECO:0000256" key="3">
    <source>
        <dbReference type="ARBA" id="ARBA00022989"/>
    </source>
</evidence>
<evidence type="ECO:0000256" key="6">
    <source>
        <dbReference type="SAM" id="SignalP"/>
    </source>
</evidence>
<evidence type="ECO:0000256" key="2">
    <source>
        <dbReference type="ARBA" id="ARBA00022692"/>
    </source>
</evidence>
<feature type="transmembrane region" description="Helical" evidence="5">
    <location>
        <begin position="82"/>
        <end position="105"/>
    </location>
</feature>
<dbReference type="SUPFAM" id="SSF103473">
    <property type="entry name" value="MFS general substrate transporter"/>
    <property type="match status" value="1"/>
</dbReference>
<dbReference type="PANTHER" id="PTHR42718">
    <property type="entry name" value="MAJOR FACILITATOR SUPERFAMILY MULTIDRUG TRANSPORTER MFSC"/>
    <property type="match status" value="1"/>
</dbReference>
<name>A0ABN4TC65_9BURK</name>
<feature type="transmembrane region" description="Helical" evidence="5">
    <location>
        <begin position="333"/>
        <end position="350"/>
    </location>
</feature>
<feature type="transmembrane region" description="Helical" evidence="5">
    <location>
        <begin position="307"/>
        <end position="326"/>
    </location>
</feature>
<proteinExistence type="predicted"/>
<evidence type="ECO:0000259" key="7">
    <source>
        <dbReference type="PROSITE" id="PS50850"/>
    </source>
</evidence>
<organism evidence="8 9">
    <name type="scientific">Cupriavidus malaysiensis</name>
    <dbReference type="NCBI Taxonomy" id="367825"/>
    <lineage>
        <taxon>Bacteria</taxon>
        <taxon>Pseudomonadati</taxon>
        <taxon>Pseudomonadota</taxon>
        <taxon>Betaproteobacteria</taxon>
        <taxon>Burkholderiales</taxon>
        <taxon>Burkholderiaceae</taxon>
        <taxon>Cupriavidus</taxon>
    </lineage>
</organism>
<feature type="transmembrane region" description="Helical" evidence="5">
    <location>
        <begin position="141"/>
        <end position="164"/>
    </location>
</feature>
<dbReference type="Proteomes" id="UP000177515">
    <property type="component" value="Chromosome 1"/>
</dbReference>
<dbReference type="InterPro" id="IPR005829">
    <property type="entry name" value="Sugar_transporter_CS"/>
</dbReference>
<dbReference type="InterPro" id="IPR020846">
    <property type="entry name" value="MFS_dom"/>
</dbReference>
<dbReference type="InterPro" id="IPR006311">
    <property type="entry name" value="TAT_signal"/>
</dbReference>
<dbReference type="PROSITE" id="PS50850">
    <property type="entry name" value="MFS"/>
    <property type="match status" value="1"/>
</dbReference>
<evidence type="ECO:0000313" key="9">
    <source>
        <dbReference type="Proteomes" id="UP000177515"/>
    </source>
</evidence>
<feature type="domain" description="Major facilitator superfamily (MFS) profile" evidence="7">
    <location>
        <begin position="16"/>
        <end position="504"/>
    </location>
</feature>
<dbReference type="Pfam" id="PF07690">
    <property type="entry name" value="MFS_1"/>
    <property type="match status" value="1"/>
</dbReference>